<dbReference type="RefSeq" id="WP_337336250.1">
    <property type="nucleotide sequence ID" value="NZ_JBBDHC010000023.1"/>
</dbReference>
<dbReference type="AlphaFoldDB" id="A0AAW9RAA1"/>
<dbReference type="EMBL" id="JBBDHC010000023">
    <property type="protein sequence ID" value="MEJ1250547.1"/>
    <property type="molecule type" value="Genomic_DNA"/>
</dbReference>
<keyword evidence="3" id="KW-1185">Reference proteome</keyword>
<evidence type="ECO:0000313" key="2">
    <source>
        <dbReference type="EMBL" id="MEJ1250547.1"/>
    </source>
</evidence>
<accession>A0AAW9RAA1</accession>
<evidence type="ECO:0008006" key="4">
    <source>
        <dbReference type="Google" id="ProtNLM"/>
    </source>
</evidence>
<evidence type="ECO:0000313" key="3">
    <source>
        <dbReference type="Proteomes" id="UP001364472"/>
    </source>
</evidence>
<name>A0AAW9RAA1_9GAMM</name>
<proteinExistence type="predicted"/>
<evidence type="ECO:0000256" key="1">
    <source>
        <dbReference type="SAM" id="SignalP"/>
    </source>
</evidence>
<keyword evidence="1" id="KW-0732">Signal</keyword>
<organism evidence="2 3">
    <name type="scientific">Denitratimonas tolerans</name>
    <dbReference type="NCBI Taxonomy" id="1338420"/>
    <lineage>
        <taxon>Bacteria</taxon>
        <taxon>Pseudomonadati</taxon>
        <taxon>Pseudomonadota</taxon>
        <taxon>Gammaproteobacteria</taxon>
        <taxon>Lysobacterales</taxon>
        <taxon>Lysobacteraceae</taxon>
        <taxon>Denitratimonas</taxon>
    </lineage>
</organism>
<sequence>MVRTGLLLLVLAAAWLAEGVARAQPAVDGEIHPLPEGAVLSGVVTDVRLKEISGLAVSRRHPGIVWMHNDSHQPSVLYAVDGHGSVHAALELPVEDLDWEDMASFEHADRAWLLVADTGDNGGLRRELALHVLEEPGRLQDVRIESVRTIRFRWPDGARDCEAVAVDAAEGAIYLVSKKRVPPELFRLPLFPVDAEALQVAEPLGTLAGIVQPSVEDRERNPVYGRYRGQITAADIRADGSAFAVMSYLHLYLWPRHSDGWAVALRQPPVRLDLPWMAQAEGMGFEADGTAVWISSERLPAPLVRYAVPPLGTVVTSEVDARLVK</sequence>
<feature type="signal peptide" evidence="1">
    <location>
        <begin position="1"/>
        <end position="23"/>
    </location>
</feature>
<feature type="chain" id="PRO_5043611849" description="Phytase-like domain-containing protein" evidence="1">
    <location>
        <begin position="24"/>
        <end position="325"/>
    </location>
</feature>
<dbReference type="Proteomes" id="UP001364472">
    <property type="component" value="Unassembled WGS sequence"/>
</dbReference>
<reference evidence="2 3" key="1">
    <citation type="journal article" date="2016" name="Antonie Van Leeuwenhoek">
        <title>Denitratimonas tolerans gen. nov., sp. nov., a denitrifying bacterium isolated from a bioreactor for tannery wastewater treatment.</title>
        <authorList>
            <person name="Han S.I."/>
            <person name="Kim J.O."/>
            <person name="Lee Y.R."/>
            <person name="Ekpeghere K.I."/>
            <person name="Koh S.C."/>
            <person name="Whang K.S."/>
        </authorList>
    </citation>
    <scope>NUCLEOTIDE SEQUENCE [LARGE SCALE GENOMIC DNA]</scope>
    <source>
        <strain evidence="2 3">KACC 17565</strain>
    </source>
</reference>
<comment type="caution">
    <text evidence="2">The sequence shown here is derived from an EMBL/GenBank/DDBJ whole genome shotgun (WGS) entry which is preliminary data.</text>
</comment>
<gene>
    <name evidence="2" type="ORF">WB794_12785</name>
</gene>
<protein>
    <recommendedName>
        <fullName evidence="4">Phytase-like domain-containing protein</fullName>
    </recommendedName>
</protein>